<dbReference type="InterPro" id="IPR033113">
    <property type="entry name" value="PLA2_histidine"/>
</dbReference>
<dbReference type="PRINTS" id="PR00389">
    <property type="entry name" value="PHPHLIPASEA2"/>
</dbReference>
<feature type="disulfide bond" evidence="6">
    <location>
        <begin position="70"/>
        <end position="149"/>
    </location>
</feature>
<keyword evidence="3 6" id="KW-1015">Disulfide bond</keyword>
<comment type="subcellular location">
    <subcellularLocation>
        <location evidence="1 8">Secreted</location>
    </subcellularLocation>
</comment>
<keyword evidence="5 8" id="KW-0106">Calcium</keyword>
<dbReference type="GeneID" id="119729352"/>
<reference evidence="10" key="1">
    <citation type="submission" date="2022-11" db="UniProtKB">
        <authorList>
            <consortium name="EnsemblMetazoa"/>
        </authorList>
    </citation>
    <scope>IDENTIFICATION</scope>
</reference>
<comment type="cofactor">
    <cofactor evidence="5">
        <name>Ca(2+)</name>
        <dbReference type="ChEBI" id="CHEBI:29108"/>
    </cofactor>
    <text evidence="5">Binds 1 Ca(2+) ion per subunit.</text>
</comment>
<dbReference type="InterPro" id="IPR001211">
    <property type="entry name" value="PLA2"/>
</dbReference>
<evidence type="ECO:0000256" key="6">
    <source>
        <dbReference type="PIRSR" id="PIRSR601211-3"/>
    </source>
</evidence>
<evidence type="ECO:0000256" key="8">
    <source>
        <dbReference type="RuleBase" id="RU361236"/>
    </source>
</evidence>
<feature type="binding site" evidence="5">
    <location>
        <position position="58"/>
    </location>
    <ligand>
        <name>Ca(2+)</name>
        <dbReference type="ChEBI" id="CHEBI:29108"/>
    </ligand>
</feature>
<keyword evidence="2 8" id="KW-0964">Secreted</keyword>
<feature type="disulfide bond" evidence="6">
    <location>
        <begin position="77"/>
        <end position="142"/>
    </location>
</feature>
<feature type="chain" id="PRO_5038168676" description="Phospholipase A2" evidence="8">
    <location>
        <begin position="23"/>
        <end position="172"/>
    </location>
</feature>
<feature type="binding site" evidence="5">
    <location>
        <position position="54"/>
    </location>
    <ligand>
        <name>Ca(2+)</name>
        <dbReference type="ChEBI" id="CHEBI:29108"/>
    </ligand>
</feature>
<dbReference type="SMART" id="SM00085">
    <property type="entry name" value="PA2c"/>
    <property type="match status" value="1"/>
</dbReference>
<dbReference type="PROSITE" id="PS00119">
    <property type="entry name" value="PA2_ASP"/>
    <property type="match status" value="1"/>
</dbReference>
<name>A0A914A2M5_PATMI</name>
<dbReference type="SUPFAM" id="SSF48619">
    <property type="entry name" value="Phospholipase A2, PLA2"/>
    <property type="match status" value="1"/>
</dbReference>
<feature type="binding site" evidence="5">
    <location>
        <position position="56"/>
    </location>
    <ligand>
        <name>Ca(2+)</name>
        <dbReference type="ChEBI" id="CHEBI:29108"/>
    </ligand>
</feature>
<dbReference type="InterPro" id="IPR033112">
    <property type="entry name" value="PLA2_Asp_AS"/>
</dbReference>
<feature type="binding site" evidence="5">
    <location>
        <position position="75"/>
    </location>
    <ligand>
        <name>Ca(2+)</name>
        <dbReference type="ChEBI" id="CHEBI:29108"/>
    </ligand>
</feature>
<dbReference type="GO" id="GO:0005576">
    <property type="term" value="C:extracellular region"/>
    <property type="evidence" value="ECO:0007669"/>
    <property type="project" value="UniProtKB-SubCell"/>
</dbReference>
<protein>
    <recommendedName>
        <fullName evidence="8">Phospholipase A2</fullName>
        <ecNumber evidence="8">3.1.1.4</ecNumber>
    </recommendedName>
</protein>
<feature type="disulfide bond" evidence="6">
    <location>
        <begin position="115"/>
        <end position="140"/>
    </location>
</feature>
<dbReference type="GO" id="GO:0050482">
    <property type="term" value="P:arachidonate secretion"/>
    <property type="evidence" value="ECO:0007669"/>
    <property type="project" value="InterPro"/>
</dbReference>
<organism evidence="10 11">
    <name type="scientific">Patiria miniata</name>
    <name type="common">Bat star</name>
    <name type="synonym">Asterina miniata</name>
    <dbReference type="NCBI Taxonomy" id="46514"/>
    <lineage>
        <taxon>Eukaryota</taxon>
        <taxon>Metazoa</taxon>
        <taxon>Echinodermata</taxon>
        <taxon>Eleutherozoa</taxon>
        <taxon>Asterozoa</taxon>
        <taxon>Asteroidea</taxon>
        <taxon>Valvatacea</taxon>
        <taxon>Valvatida</taxon>
        <taxon>Asterinidae</taxon>
        <taxon>Patiria</taxon>
    </lineage>
</organism>
<dbReference type="Proteomes" id="UP000887568">
    <property type="component" value="Unplaced"/>
</dbReference>
<dbReference type="GO" id="GO:0005543">
    <property type="term" value="F:phospholipid binding"/>
    <property type="evidence" value="ECO:0007669"/>
    <property type="project" value="TreeGrafter"/>
</dbReference>
<dbReference type="GO" id="GO:0016042">
    <property type="term" value="P:lipid catabolic process"/>
    <property type="evidence" value="ECO:0007669"/>
    <property type="project" value="InterPro"/>
</dbReference>
<evidence type="ECO:0000256" key="7">
    <source>
        <dbReference type="RuleBase" id="RU003654"/>
    </source>
</evidence>
<keyword evidence="8" id="KW-0443">Lipid metabolism</keyword>
<feature type="signal peptide" evidence="8">
    <location>
        <begin position="1"/>
        <end position="22"/>
    </location>
</feature>
<sequence length="172" mass="19348">MAGKSVVFLFVCALTLITEGQAASRQKRSLPQFALMMTCATGTNPLEYNGYGCYCGSGGSGTPVDATDRCCYAHDRCYSRLKSDGHCVKETGDVYTMLYRSKQKNCGQSNVQIICKRARQYNWLESLAVFWKTNCAAGACECDRQAALCFKRNRGTFSRSYVNYHKYTRCRY</sequence>
<feature type="disulfide bond" evidence="6">
    <location>
        <begin position="55"/>
        <end position="71"/>
    </location>
</feature>
<dbReference type="PANTHER" id="PTHR11716">
    <property type="entry name" value="PHOSPHOLIPASE A2 FAMILY MEMBER"/>
    <property type="match status" value="1"/>
</dbReference>
<evidence type="ECO:0000256" key="3">
    <source>
        <dbReference type="ARBA" id="ARBA00023157"/>
    </source>
</evidence>
<dbReference type="RefSeq" id="XP_038057905.1">
    <property type="nucleotide sequence ID" value="XM_038201977.1"/>
</dbReference>
<evidence type="ECO:0000256" key="4">
    <source>
        <dbReference type="PIRSR" id="PIRSR601211-1"/>
    </source>
</evidence>
<keyword evidence="11" id="KW-1185">Reference proteome</keyword>
<evidence type="ECO:0000313" key="11">
    <source>
        <dbReference type="Proteomes" id="UP000887568"/>
    </source>
</evidence>
<dbReference type="EnsemblMetazoa" id="XM_038201977.1">
    <property type="protein sequence ID" value="XP_038057905.1"/>
    <property type="gene ID" value="LOC119729352"/>
</dbReference>
<accession>A0A914A2M5</accession>
<dbReference type="GO" id="GO:0047498">
    <property type="term" value="F:calcium-dependent phospholipase A2 activity"/>
    <property type="evidence" value="ECO:0007669"/>
    <property type="project" value="TreeGrafter"/>
</dbReference>
<evidence type="ECO:0000256" key="5">
    <source>
        <dbReference type="PIRSR" id="PIRSR601211-2"/>
    </source>
</evidence>
<dbReference type="InterPro" id="IPR036444">
    <property type="entry name" value="PLipase_A2_dom_sf"/>
</dbReference>
<dbReference type="Gene3D" id="1.20.90.10">
    <property type="entry name" value="Phospholipase A2 domain"/>
    <property type="match status" value="1"/>
</dbReference>
<feature type="disulfide bond" evidence="6">
    <location>
        <begin position="87"/>
        <end position="135"/>
    </location>
</feature>
<comment type="similarity">
    <text evidence="7">Belongs to the phospholipase A2 family.</text>
</comment>
<feature type="active site" evidence="4">
    <location>
        <position position="143"/>
    </location>
</feature>
<dbReference type="InterPro" id="IPR016090">
    <property type="entry name" value="PLA2-like_dom"/>
</dbReference>
<evidence type="ECO:0000313" key="10">
    <source>
        <dbReference type="EnsemblMetazoa" id="XP_038057905.1"/>
    </source>
</evidence>
<dbReference type="EC" id="3.1.1.4" evidence="8"/>
<dbReference type="GO" id="GO:0005509">
    <property type="term" value="F:calcium ion binding"/>
    <property type="evidence" value="ECO:0007669"/>
    <property type="project" value="InterPro"/>
</dbReference>
<keyword evidence="5" id="KW-0479">Metal-binding</keyword>
<dbReference type="Pfam" id="PF00068">
    <property type="entry name" value="Phospholip_A2_1"/>
    <property type="match status" value="1"/>
</dbReference>
<keyword evidence="8" id="KW-0378">Hydrolase</keyword>
<dbReference type="PROSITE" id="PS00118">
    <property type="entry name" value="PA2_HIS"/>
    <property type="match status" value="1"/>
</dbReference>
<evidence type="ECO:0000259" key="9">
    <source>
        <dbReference type="SMART" id="SM00085"/>
    </source>
</evidence>
<evidence type="ECO:0000256" key="1">
    <source>
        <dbReference type="ARBA" id="ARBA00004613"/>
    </source>
</evidence>
<proteinExistence type="inferred from homology"/>
<evidence type="ECO:0000256" key="2">
    <source>
        <dbReference type="ARBA" id="ARBA00022525"/>
    </source>
</evidence>
<feature type="active site" evidence="4">
    <location>
        <position position="74"/>
    </location>
</feature>
<dbReference type="PANTHER" id="PTHR11716:SF51">
    <property type="entry name" value="PHOSPHOLIPASE A2"/>
    <property type="match status" value="1"/>
</dbReference>
<dbReference type="OMA" id="IGGSHWP"/>
<dbReference type="OrthoDB" id="5841574at2759"/>
<dbReference type="AlphaFoldDB" id="A0A914A2M5"/>
<feature type="domain" description="Phospholipase A2-like central" evidence="9">
    <location>
        <begin position="29"/>
        <end position="171"/>
    </location>
</feature>
<dbReference type="GO" id="GO:0006644">
    <property type="term" value="P:phospholipid metabolic process"/>
    <property type="evidence" value="ECO:0007669"/>
    <property type="project" value="InterPro"/>
</dbReference>
<comment type="catalytic activity">
    <reaction evidence="8">
        <text>a 1,2-diacyl-sn-glycero-3-phosphocholine + H2O = a 1-acyl-sn-glycero-3-phosphocholine + a fatty acid + H(+)</text>
        <dbReference type="Rhea" id="RHEA:15801"/>
        <dbReference type="ChEBI" id="CHEBI:15377"/>
        <dbReference type="ChEBI" id="CHEBI:15378"/>
        <dbReference type="ChEBI" id="CHEBI:28868"/>
        <dbReference type="ChEBI" id="CHEBI:57643"/>
        <dbReference type="ChEBI" id="CHEBI:58168"/>
        <dbReference type="EC" id="3.1.1.4"/>
    </reaction>
</comment>
<keyword evidence="8" id="KW-0732">Signal</keyword>